<dbReference type="Proteomes" id="UP001056384">
    <property type="component" value="Chromosome 3"/>
</dbReference>
<dbReference type="OrthoDB" id="3650837at2759"/>
<gene>
    <name evidence="2" type="ORF">Slin15195_G041210</name>
</gene>
<dbReference type="PANTHER" id="PTHR42085">
    <property type="entry name" value="F-BOX DOMAIN-CONTAINING PROTEIN"/>
    <property type="match status" value="1"/>
</dbReference>
<sequence>MAGADDHVTLAATIAASDRAVNMAGSATDTDHASGSKNQSHVHEGKHDVENIDGDQDDGDQDDDGLLASPTIGRAHIPGTSSQELRRFVQGRGLVDPCPGKLVLKYYYVNILEEADRTRQFDILGLPAELRNDIYRRLLTGIRGTRHLEILRTCKAINKETMDVLYNDNTIVCDFTLSVQGPQESIVRATVDGKGYAGLERIPYGIRMVPAFLRLIGRLEIRLTHDRSAGRGFTGSYEKLNNCLANLSSVLLQGNSIQHLKLSIHIDHLMDMESAYGHVLHPLRRLRGIADFQVQGQLPKKFSTTLRRELQLPGSGKPFNTIEQFELLVAEWNSYMDLAQFLNPDTLVVEMIAQADDYTQQLSHLIVDIFKVVNRGFYSSVAEQSIQTQLALLRDMLRDFRIEELKRCVARVEKARSDYAQHTDKGDQAVLDAAYRAYDSDVEDGSEQPDDSEAEWPESQ</sequence>
<accession>A0A9Q9ARM9</accession>
<dbReference type="PANTHER" id="PTHR42085:SF1">
    <property type="entry name" value="F-BOX DOMAIN-CONTAINING PROTEIN"/>
    <property type="match status" value="1"/>
</dbReference>
<reference evidence="2" key="1">
    <citation type="submission" date="2022-06" db="EMBL/GenBank/DDBJ databases">
        <title>Complete genome sequences of two strains of the flax pathogen Septoria linicola.</title>
        <authorList>
            <person name="Lapalu N."/>
            <person name="Simon A."/>
            <person name="Demenou B."/>
            <person name="Paumier D."/>
            <person name="Guillot M.-P."/>
            <person name="Gout L."/>
            <person name="Valade R."/>
        </authorList>
    </citation>
    <scope>NUCLEOTIDE SEQUENCE</scope>
    <source>
        <strain evidence="2">SE15195</strain>
    </source>
</reference>
<dbReference type="AlphaFoldDB" id="A0A9Q9ARM9"/>
<feature type="compositionally biased region" description="Acidic residues" evidence="1">
    <location>
        <begin position="51"/>
        <end position="65"/>
    </location>
</feature>
<feature type="region of interest" description="Disordered" evidence="1">
    <location>
        <begin position="440"/>
        <end position="460"/>
    </location>
</feature>
<evidence type="ECO:0000313" key="3">
    <source>
        <dbReference type="Proteomes" id="UP001056384"/>
    </source>
</evidence>
<name>A0A9Q9ARM9_9PEZI</name>
<proteinExistence type="predicted"/>
<evidence type="ECO:0000313" key="2">
    <source>
        <dbReference type="EMBL" id="USW50802.1"/>
    </source>
</evidence>
<dbReference type="EMBL" id="CP099420">
    <property type="protein sequence ID" value="USW50802.1"/>
    <property type="molecule type" value="Genomic_DNA"/>
</dbReference>
<keyword evidence="3" id="KW-1185">Reference proteome</keyword>
<protein>
    <submittedName>
        <fullName evidence="2">Uncharacterized protein</fullName>
    </submittedName>
</protein>
<feature type="region of interest" description="Disordered" evidence="1">
    <location>
        <begin position="23"/>
        <end position="79"/>
    </location>
</feature>
<feature type="compositionally biased region" description="Basic and acidic residues" evidence="1">
    <location>
        <begin position="41"/>
        <end position="50"/>
    </location>
</feature>
<organism evidence="2 3">
    <name type="scientific">Septoria linicola</name>
    <dbReference type="NCBI Taxonomy" id="215465"/>
    <lineage>
        <taxon>Eukaryota</taxon>
        <taxon>Fungi</taxon>
        <taxon>Dikarya</taxon>
        <taxon>Ascomycota</taxon>
        <taxon>Pezizomycotina</taxon>
        <taxon>Dothideomycetes</taxon>
        <taxon>Dothideomycetidae</taxon>
        <taxon>Mycosphaerellales</taxon>
        <taxon>Mycosphaerellaceae</taxon>
        <taxon>Septoria</taxon>
    </lineage>
</organism>
<dbReference type="InterPro" id="IPR038883">
    <property type="entry name" value="AN11006-like"/>
</dbReference>
<evidence type="ECO:0000256" key="1">
    <source>
        <dbReference type="SAM" id="MobiDB-lite"/>
    </source>
</evidence>